<dbReference type="SMART" id="SM00028">
    <property type="entry name" value="TPR"/>
    <property type="match status" value="2"/>
</dbReference>
<name>A0A212UE35_9BACT</name>
<dbReference type="SUPFAM" id="SSF48452">
    <property type="entry name" value="TPR-like"/>
    <property type="match status" value="1"/>
</dbReference>
<reference evidence="4" key="1">
    <citation type="submission" date="2017-06" db="EMBL/GenBank/DDBJ databases">
        <authorList>
            <person name="Varghese N."/>
            <person name="Submissions S."/>
        </authorList>
    </citation>
    <scope>NUCLEOTIDE SEQUENCE [LARGE SCALE GENOMIC DNA]</scope>
    <source>
        <strain evidence="4">DSM 11116</strain>
    </source>
</reference>
<dbReference type="InterPro" id="IPR019734">
    <property type="entry name" value="TPR_rpt"/>
</dbReference>
<dbReference type="Proteomes" id="UP000198131">
    <property type="component" value="Unassembled WGS sequence"/>
</dbReference>
<keyword evidence="2" id="KW-0802">TPR repeat</keyword>
<organism evidence="3 4">
    <name type="scientific">Hymenobacter gelipurpurascens</name>
    <dbReference type="NCBI Taxonomy" id="89968"/>
    <lineage>
        <taxon>Bacteria</taxon>
        <taxon>Pseudomonadati</taxon>
        <taxon>Bacteroidota</taxon>
        <taxon>Cytophagia</taxon>
        <taxon>Cytophagales</taxon>
        <taxon>Hymenobacteraceae</taxon>
        <taxon>Hymenobacter</taxon>
    </lineage>
</organism>
<dbReference type="Pfam" id="PF13432">
    <property type="entry name" value="TPR_16"/>
    <property type="match status" value="1"/>
</dbReference>
<evidence type="ECO:0000256" key="2">
    <source>
        <dbReference type="PROSITE-ProRule" id="PRU00339"/>
    </source>
</evidence>
<keyword evidence="4" id="KW-1185">Reference proteome</keyword>
<evidence type="ECO:0000313" key="3">
    <source>
        <dbReference type="EMBL" id="SNC76509.1"/>
    </source>
</evidence>
<gene>
    <name evidence="3" type="ORF">SAMN06265337_3422</name>
</gene>
<dbReference type="PANTHER" id="PTHR45188:SF2">
    <property type="entry name" value="DNAJ HOMOLOG SUBFAMILY C MEMBER 7"/>
    <property type="match status" value="1"/>
</dbReference>
<evidence type="ECO:0000313" key="4">
    <source>
        <dbReference type="Proteomes" id="UP000198131"/>
    </source>
</evidence>
<dbReference type="InterPro" id="IPR011990">
    <property type="entry name" value="TPR-like_helical_dom_sf"/>
</dbReference>
<dbReference type="PANTHER" id="PTHR45188">
    <property type="entry name" value="DNAJ PROTEIN P58IPK HOMOLOG"/>
    <property type="match status" value="1"/>
</dbReference>
<dbReference type="PROSITE" id="PS50005">
    <property type="entry name" value="TPR"/>
    <property type="match status" value="1"/>
</dbReference>
<accession>A0A212UE35</accession>
<dbReference type="AlphaFoldDB" id="A0A212UE35"/>
<proteinExistence type="predicted"/>
<evidence type="ECO:0000256" key="1">
    <source>
        <dbReference type="ARBA" id="ARBA00022737"/>
    </source>
</evidence>
<sequence>MRFQPRLMSTLDELFARLREATAPAEIEALQDGIWQIWLMAGHPKLDKHLEAGMRALAAGDYTLAIQEFTVLVESSPSYAEGWNKRATAYYMRGEYRASLDDVRQTLRLEPRHFGALSGKATMLLHLGDAAGALRALQQLERLCPNWPGLQTRLRDLGDQLDENSW</sequence>
<dbReference type="Gene3D" id="1.25.40.10">
    <property type="entry name" value="Tetratricopeptide repeat domain"/>
    <property type="match status" value="1"/>
</dbReference>
<keyword evidence="1" id="KW-0677">Repeat</keyword>
<dbReference type="EMBL" id="FYEW01000002">
    <property type="protein sequence ID" value="SNC76509.1"/>
    <property type="molecule type" value="Genomic_DNA"/>
</dbReference>
<protein>
    <submittedName>
        <fullName evidence="3">Tetratricopeptide repeat-containing protein</fullName>
    </submittedName>
</protein>
<feature type="repeat" description="TPR" evidence="2">
    <location>
        <begin position="80"/>
        <end position="113"/>
    </location>
</feature>